<dbReference type="Pfam" id="PF13585">
    <property type="entry name" value="CHU_C"/>
    <property type="match status" value="1"/>
</dbReference>
<dbReference type="EMBL" id="QLMA01000006">
    <property type="protein sequence ID" value="RAJ79089.1"/>
    <property type="molecule type" value="Genomic_DNA"/>
</dbReference>
<keyword evidence="3" id="KW-1185">Reference proteome</keyword>
<dbReference type="Proteomes" id="UP000249819">
    <property type="component" value="Unassembled WGS sequence"/>
</dbReference>
<dbReference type="GO" id="GO:0016020">
    <property type="term" value="C:membrane"/>
    <property type="evidence" value="ECO:0007669"/>
    <property type="project" value="InterPro"/>
</dbReference>
<feature type="signal peptide" evidence="1">
    <location>
        <begin position="1"/>
        <end position="29"/>
    </location>
</feature>
<gene>
    <name evidence="2" type="ORF">CLV59_106149</name>
</gene>
<accession>A0A327VT61</accession>
<evidence type="ECO:0000256" key="1">
    <source>
        <dbReference type="SAM" id="SignalP"/>
    </source>
</evidence>
<reference evidence="2 3" key="1">
    <citation type="submission" date="2018-06" db="EMBL/GenBank/DDBJ databases">
        <title>Genomic Encyclopedia of Archaeal and Bacterial Type Strains, Phase II (KMG-II): from individual species to whole genera.</title>
        <authorList>
            <person name="Goeker M."/>
        </authorList>
    </citation>
    <scope>NUCLEOTIDE SEQUENCE [LARGE SCALE GENOMIC DNA]</scope>
    <source>
        <strain evidence="2 3">DSM 29821</strain>
    </source>
</reference>
<dbReference type="InterPro" id="IPR026341">
    <property type="entry name" value="T9SS_type_B"/>
</dbReference>
<comment type="caution">
    <text evidence="2">The sequence shown here is derived from an EMBL/GenBank/DDBJ whole genome shotgun (WGS) entry which is preliminary data.</text>
</comment>
<dbReference type="AlphaFoldDB" id="A0A327VT61"/>
<name>A0A327VT61_9BACT</name>
<sequence length="412" mass="44036">MKNIYIKKIAPLLFVSAAVLMCCPVPVKAAGARYSSTMAAPPSIDNQTFTIRDDSPLGAVVGQLTATGSNLQWILEDDGSKGAFDLDASGRLIVKDIARLQANRGNIVSVYVMVSDGVSNSNMAEITVAIQDTYVNIAPTLDPIADKGACAGTAVDTIYLTGMSAVEPDQTYTLVAVADAPLLQQLNVTHEGVLTYQLKGGITGGSCMITVMIKDNGGIRNGGQDTRIRTFTLTVNRLPNVNITSDKGTVIAKGDQLTLTATGGDQYQWRAAAGIVGETATASIQVRPTTNTRYIVVATNNAGGCTDTAAIDIRLLGDFIVRANNVVSPNGDGRNDLWKIENIGDFPENELTIVDRAGRTVYSQKNYNNTWNAYMNGQRLAEGTYYYIFRVKNPVTKTTDIARGFITVVVGD</sequence>
<dbReference type="SUPFAM" id="SSF49313">
    <property type="entry name" value="Cadherin-like"/>
    <property type="match status" value="1"/>
</dbReference>
<keyword evidence="1" id="KW-0732">Signal</keyword>
<protein>
    <submittedName>
        <fullName evidence="2">Gliding motility-associated-like protein</fullName>
    </submittedName>
</protein>
<proteinExistence type="predicted"/>
<dbReference type="Gene3D" id="2.60.40.60">
    <property type="entry name" value="Cadherins"/>
    <property type="match status" value="1"/>
</dbReference>
<dbReference type="GO" id="GO:0005509">
    <property type="term" value="F:calcium ion binding"/>
    <property type="evidence" value="ECO:0007669"/>
    <property type="project" value="InterPro"/>
</dbReference>
<organism evidence="2 3">
    <name type="scientific">Chitinophaga dinghuensis</name>
    <dbReference type="NCBI Taxonomy" id="1539050"/>
    <lineage>
        <taxon>Bacteria</taxon>
        <taxon>Pseudomonadati</taxon>
        <taxon>Bacteroidota</taxon>
        <taxon>Chitinophagia</taxon>
        <taxon>Chitinophagales</taxon>
        <taxon>Chitinophagaceae</taxon>
        <taxon>Chitinophaga</taxon>
    </lineage>
</organism>
<evidence type="ECO:0000313" key="3">
    <source>
        <dbReference type="Proteomes" id="UP000249819"/>
    </source>
</evidence>
<dbReference type="NCBIfam" id="TIGR04131">
    <property type="entry name" value="Bac_Flav_CTERM"/>
    <property type="match status" value="1"/>
</dbReference>
<feature type="chain" id="PRO_5016234806" evidence="1">
    <location>
        <begin position="30"/>
        <end position="412"/>
    </location>
</feature>
<dbReference type="RefSeq" id="WP_170137808.1">
    <property type="nucleotide sequence ID" value="NZ_QLMA01000006.1"/>
</dbReference>
<evidence type="ECO:0000313" key="2">
    <source>
        <dbReference type="EMBL" id="RAJ79089.1"/>
    </source>
</evidence>
<dbReference type="InterPro" id="IPR015919">
    <property type="entry name" value="Cadherin-like_sf"/>
</dbReference>